<keyword evidence="2" id="KW-1185">Reference proteome</keyword>
<dbReference type="EMBL" id="CM042047">
    <property type="protein sequence ID" value="KAI3771203.1"/>
    <property type="molecule type" value="Genomic_DNA"/>
</dbReference>
<sequence>MRVEISGDIVEYFRYNFIFHFWDDAIFFGFKKLSSSAKYKFTVFLFKCRIKQSDKDDEEEDDEEEDDLDLVDQEKDQPSNDDDDDEEDQSMWFSKPNVSSGTTSQEVVKAGVRGHNTMPQGNHGPALSGFVRSKLGAARETRPSGVWFLAETPKKATTQ</sequence>
<comment type="caution">
    <text evidence="1">The sequence shown here is derived from an EMBL/GenBank/DDBJ whole genome shotgun (WGS) entry which is preliminary data.</text>
</comment>
<name>A0ACB9FIN2_ARCLA</name>
<reference evidence="2" key="1">
    <citation type="journal article" date="2022" name="Mol. Ecol. Resour.">
        <title>The genomes of chicory, endive, great burdock and yacon provide insights into Asteraceae palaeo-polyploidization history and plant inulin production.</title>
        <authorList>
            <person name="Fan W."/>
            <person name="Wang S."/>
            <person name="Wang H."/>
            <person name="Wang A."/>
            <person name="Jiang F."/>
            <person name="Liu H."/>
            <person name="Zhao H."/>
            <person name="Xu D."/>
            <person name="Zhang Y."/>
        </authorList>
    </citation>
    <scope>NUCLEOTIDE SEQUENCE [LARGE SCALE GENOMIC DNA]</scope>
    <source>
        <strain evidence="2">cv. Niubang</strain>
    </source>
</reference>
<dbReference type="Proteomes" id="UP001055879">
    <property type="component" value="Linkage Group LG01"/>
</dbReference>
<organism evidence="1 2">
    <name type="scientific">Arctium lappa</name>
    <name type="common">Greater burdock</name>
    <name type="synonym">Lappa major</name>
    <dbReference type="NCBI Taxonomy" id="4217"/>
    <lineage>
        <taxon>Eukaryota</taxon>
        <taxon>Viridiplantae</taxon>
        <taxon>Streptophyta</taxon>
        <taxon>Embryophyta</taxon>
        <taxon>Tracheophyta</taxon>
        <taxon>Spermatophyta</taxon>
        <taxon>Magnoliopsida</taxon>
        <taxon>eudicotyledons</taxon>
        <taxon>Gunneridae</taxon>
        <taxon>Pentapetalae</taxon>
        <taxon>asterids</taxon>
        <taxon>campanulids</taxon>
        <taxon>Asterales</taxon>
        <taxon>Asteraceae</taxon>
        <taxon>Carduoideae</taxon>
        <taxon>Cardueae</taxon>
        <taxon>Arctiinae</taxon>
        <taxon>Arctium</taxon>
    </lineage>
</organism>
<protein>
    <submittedName>
        <fullName evidence="1">Uncharacterized protein</fullName>
    </submittedName>
</protein>
<gene>
    <name evidence="1" type="ORF">L6452_02362</name>
</gene>
<reference evidence="1 2" key="2">
    <citation type="journal article" date="2022" name="Mol. Ecol. Resour.">
        <title>The genomes of chicory, endive, great burdock and yacon provide insights into Asteraceae paleo-polyploidization history and plant inulin production.</title>
        <authorList>
            <person name="Fan W."/>
            <person name="Wang S."/>
            <person name="Wang H."/>
            <person name="Wang A."/>
            <person name="Jiang F."/>
            <person name="Liu H."/>
            <person name="Zhao H."/>
            <person name="Xu D."/>
            <person name="Zhang Y."/>
        </authorList>
    </citation>
    <scope>NUCLEOTIDE SEQUENCE [LARGE SCALE GENOMIC DNA]</scope>
    <source>
        <strain evidence="2">cv. Niubang</strain>
    </source>
</reference>
<evidence type="ECO:0000313" key="1">
    <source>
        <dbReference type="EMBL" id="KAI3771203.1"/>
    </source>
</evidence>
<proteinExistence type="predicted"/>
<accession>A0ACB9FIN2</accession>
<evidence type="ECO:0000313" key="2">
    <source>
        <dbReference type="Proteomes" id="UP001055879"/>
    </source>
</evidence>